<organism evidence="1 2">
    <name type="scientific">Dryococelus australis</name>
    <dbReference type="NCBI Taxonomy" id="614101"/>
    <lineage>
        <taxon>Eukaryota</taxon>
        <taxon>Metazoa</taxon>
        <taxon>Ecdysozoa</taxon>
        <taxon>Arthropoda</taxon>
        <taxon>Hexapoda</taxon>
        <taxon>Insecta</taxon>
        <taxon>Pterygota</taxon>
        <taxon>Neoptera</taxon>
        <taxon>Polyneoptera</taxon>
        <taxon>Phasmatodea</taxon>
        <taxon>Verophasmatodea</taxon>
        <taxon>Anareolatae</taxon>
        <taxon>Phasmatidae</taxon>
        <taxon>Eurycanthinae</taxon>
        <taxon>Dryococelus</taxon>
    </lineage>
</organism>
<dbReference type="Proteomes" id="UP001159363">
    <property type="component" value="Chromosome 1"/>
</dbReference>
<evidence type="ECO:0000313" key="2">
    <source>
        <dbReference type="Proteomes" id="UP001159363"/>
    </source>
</evidence>
<comment type="caution">
    <text evidence="1">The sequence shown here is derived from an EMBL/GenBank/DDBJ whole genome shotgun (WGS) entry which is preliminary data.</text>
</comment>
<dbReference type="EMBL" id="JARBHB010000001">
    <property type="protein sequence ID" value="KAJ8898158.1"/>
    <property type="molecule type" value="Genomic_DNA"/>
</dbReference>
<protein>
    <submittedName>
        <fullName evidence="1">Uncharacterized protein</fullName>
    </submittedName>
</protein>
<keyword evidence="2" id="KW-1185">Reference proteome</keyword>
<accession>A0ABQ9IN92</accession>
<evidence type="ECO:0000313" key="1">
    <source>
        <dbReference type="EMBL" id="KAJ8898158.1"/>
    </source>
</evidence>
<gene>
    <name evidence="1" type="ORF">PR048_003518</name>
</gene>
<reference evidence="1 2" key="1">
    <citation type="submission" date="2023-02" db="EMBL/GenBank/DDBJ databases">
        <title>LHISI_Scaffold_Assembly.</title>
        <authorList>
            <person name="Stuart O.P."/>
            <person name="Cleave R."/>
            <person name="Magrath M.J.L."/>
            <person name="Mikheyev A.S."/>
        </authorList>
    </citation>
    <scope>NUCLEOTIDE SEQUENCE [LARGE SCALE GENOMIC DNA]</scope>
    <source>
        <strain evidence="1">Daus_M_001</strain>
        <tissue evidence="1">Leg muscle</tissue>
    </source>
</reference>
<sequence length="579" mass="63437">MGQLSQIKLRPSPADLLSSTHTGLTIKRLKKGKYGMYYIPTKWKTYPHCPTNSTHGEPGSFPGGVTPGFSHEEIMPDYVAGQRIFSGISRFPPPLHSGAALNPPHLYRLAVLLGVAPQTEPHSGATVAERLAHSPPTTAIRAQSSVGSIRISAYGNRAGRCRWSAGFLGDLPFPPPFRSGAAPYSSQSPSSALKTSMLRAAQISSPFRTPLKVSTRAMWFCGEECVMLCRREDPLAPRSTTAWKRGGAGCCRQRNKVQPGVGNSRNRIRLERVSQKQYSDTYKTPYDRVKRCRESKINIKASERVNVDVFTQNKRPCPQHSHTPFFCEAPEPISNVYVLDSVKYADSSECCGPATDYMSIQKRKIAACIQELQPQAQRKATMPLVGGFSRGHSGAAPYAPHFTLIGSRDPNHHITRSVAPPLLSTFACASSSDIAYNSYLAQSRWNAEKDDVVPFTHALGATCNGLRTTGVTTNIILECVFPLTAVNIETCYTEHGFCHLHRSLLDDCRPLSKIDSQLEYFSSMSLNLHRGEGRPGPLEEMVPLGSWLLETALAKANVPGARSLSAWRRPGPAVTKCGE</sequence>
<name>A0ABQ9IN92_9NEOP</name>
<proteinExistence type="predicted"/>